<dbReference type="EMBL" id="AILY01000025">
    <property type="protein sequence ID" value="EJF85319.1"/>
    <property type="molecule type" value="Genomic_DNA"/>
</dbReference>
<dbReference type="HOGENOM" id="CLU_2520878_0_0_5"/>
<name>J0QQK2_9HYPH</name>
<keyword evidence="3" id="KW-1185">Reference proteome</keyword>
<feature type="transmembrane region" description="Helical" evidence="1">
    <location>
        <begin position="58"/>
        <end position="75"/>
    </location>
</feature>
<dbReference type="STRING" id="1094556.MCY_01160"/>
<dbReference type="Proteomes" id="UP000001077">
    <property type="component" value="Unassembled WGS sequence"/>
</dbReference>
<accession>J0QQK2</accession>
<evidence type="ECO:0000256" key="1">
    <source>
        <dbReference type="SAM" id="Phobius"/>
    </source>
</evidence>
<sequence length="84" mass="9581">MKLAGWYVHHNLLIQNQMLLLNHNDYPATIFELAVLIVIAVLFFLSLVLFFEDKIKESILTMIIALSSLVWLFSLNNVSSATNC</sequence>
<protein>
    <submittedName>
        <fullName evidence="2">Uncharacterized protein</fullName>
    </submittedName>
</protein>
<keyword evidence="1" id="KW-0472">Membrane</keyword>
<keyword evidence="1" id="KW-1133">Transmembrane helix</keyword>
<keyword evidence="1" id="KW-0812">Transmembrane</keyword>
<organism evidence="2 3">
    <name type="scientific">Bartonella rattimassiliensis 15908</name>
    <dbReference type="NCBI Taxonomy" id="1094556"/>
    <lineage>
        <taxon>Bacteria</taxon>
        <taxon>Pseudomonadati</taxon>
        <taxon>Pseudomonadota</taxon>
        <taxon>Alphaproteobacteria</taxon>
        <taxon>Hyphomicrobiales</taxon>
        <taxon>Bartonellaceae</taxon>
        <taxon>Bartonella</taxon>
    </lineage>
</organism>
<comment type="caution">
    <text evidence="2">The sequence shown here is derived from an EMBL/GenBank/DDBJ whole genome shotgun (WGS) entry which is preliminary data.</text>
</comment>
<feature type="transmembrane region" description="Helical" evidence="1">
    <location>
        <begin position="28"/>
        <end position="51"/>
    </location>
</feature>
<evidence type="ECO:0000313" key="3">
    <source>
        <dbReference type="Proteomes" id="UP000001077"/>
    </source>
</evidence>
<proteinExistence type="predicted"/>
<dbReference type="RefSeq" id="WP_007347457.1">
    <property type="nucleotide sequence ID" value="NZ_CALY02000090.1"/>
</dbReference>
<evidence type="ECO:0000313" key="2">
    <source>
        <dbReference type="EMBL" id="EJF85319.1"/>
    </source>
</evidence>
<gene>
    <name evidence="2" type="ORF">MCY_01160</name>
</gene>
<dbReference type="PATRIC" id="fig|1094556.3.peg.1319"/>
<reference evidence="2 3" key="1">
    <citation type="submission" date="2012-03" db="EMBL/GenBank/DDBJ databases">
        <title>The Genome Sequence of Bartonella rattimassiliensis 15908.</title>
        <authorList>
            <consortium name="The Broad Institute Genome Sequencing Platform"/>
            <consortium name="The Broad Institute Genome Sequencing Center for Infectious Disease"/>
            <person name="Feldgarden M."/>
            <person name="Kirby J."/>
            <person name="Kosoy M."/>
            <person name="Birtles R."/>
            <person name="Probert W.S."/>
            <person name="Chiaraviglio L."/>
            <person name="Young S.K."/>
            <person name="Zeng Q."/>
            <person name="Gargeya S."/>
            <person name="Fitzgerald M."/>
            <person name="Haas B."/>
            <person name="Abouelleil A."/>
            <person name="Alvarado L."/>
            <person name="Arachchi H.M."/>
            <person name="Berlin A."/>
            <person name="Chapman S.B."/>
            <person name="Gearin G."/>
            <person name="Goldberg J."/>
            <person name="Griggs A."/>
            <person name="Gujja S."/>
            <person name="Hansen M."/>
            <person name="Heiman D."/>
            <person name="Howarth C."/>
            <person name="Larimer J."/>
            <person name="Lui A."/>
            <person name="MacDonald P.J.P."/>
            <person name="McCowen C."/>
            <person name="Montmayeur A."/>
            <person name="Murphy C."/>
            <person name="Neiman D."/>
            <person name="Pearson M."/>
            <person name="Priest M."/>
            <person name="Roberts A."/>
            <person name="Saif S."/>
            <person name="Shea T."/>
            <person name="Sisk P."/>
            <person name="Stolte C."/>
            <person name="Sykes S."/>
            <person name="Wortman J."/>
            <person name="Nusbaum C."/>
            <person name="Birren B."/>
        </authorList>
    </citation>
    <scope>NUCLEOTIDE SEQUENCE [LARGE SCALE GENOMIC DNA]</scope>
    <source>
        <strain evidence="2 3">15908</strain>
    </source>
</reference>
<dbReference type="AlphaFoldDB" id="J0QQK2"/>